<proteinExistence type="predicted"/>
<reference evidence="1" key="1">
    <citation type="submission" date="2018-02" db="EMBL/GenBank/DDBJ databases">
        <title>Rhizophora mucronata_Transcriptome.</title>
        <authorList>
            <person name="Meera S.P."/>
            <person name="Sreeshan A."/>
            <person name="Augustine A."/>
        </authorList>
    </citation>
    <scope>NUCLEOTIDE SEQUENCE</scope>
    <source>
        <tissue evidence="1">Leaf</tissue>
    </source>
</reference>
<evidence type="ECO:0000313" key="1">
    <source>
        <dbReference type="EMBL" id="MBX65844.1"/>
    </source>
</evidence>
<organism evidence="1">
    <name type="scientific">Rhizophora mucronata</name>
    <name type="common">Asiatic mangrove</name>
    <dbReference type="NCBI Taxonomy" id="61149"/>
    <lineage>
        <taxon>Eukaryota</taxon>
        <taxon>Viridiplantae</taxon>
        <taxon>Streptophyta</taxon>
        <taxon>Embryophyta</taxon>
        <taxon>Tracheophyta</taxon>
        <taxon>Spermatophyta</taxon>
        <taxon>Magnoliopsida</taxon>
        <taxon>eudicotyledons</taxon>
        <taxon>Gunneridae</taxon>
        <taxon>Pentapetalae</taxon>
        <taxon>rosids</taxon>
        <taxon>fabids</taxon>
        <taxon>Malpighiales</taxon>
        <taxon>Rhizophoraceae</taxon>
        <taxon>Rhizophora</taxon>
    </lineage>
</organism>
<accession>A0A2P2QG18</accession>
<sequence>MIIRKKLSKVI</sequence>
<dbReference type="EMBL" id="GGEC01085360">
    <property type="protein sequence ID" value="MBX65844.1"/>
    <property type="molecule type" value="Transcribed_RNA"/>
</dbReference>
<protein>
    <submittedName>
        <fullName evidence="1">Uncharacterized protein</fullName>
    </submittedName>
</protein>
<name>A0A2P2QG18_RHIMU</name>